<evidence type="ECO:0000259" key="6">
    <source>
        <dbReference type="PROSITE" id="PS50931"/>
    </source>
</evidence>
<dbReference type="InterPro" id="IPR000847">
    <property type="entry name" value="LysR_HTH_N"/>
</dbReference>
<proteinExistence type="inferred from homology"/>
<keyword evidence="3" id="KW-0238">DNA-binding</keyword>
<dbReference type="GO" id="GO:2000142">
    <property type="term" value="P:regulation of DNA-templated transcription initiation"/>
    <property type="evidence" value="ECO:0007669"/>
    <property type="project" value="TreeGrafter"/>
</dbReference>
<dbReference type="NCBIfam" id="NF008284">
    <property type="entry name" value="PRK11062.1"/>
    <property type="match status" value="1"/>
</dbReference>
<organism evidence="7 8">
    <name type="scientific">Methylocystis rosea</name>
    <dbReference type="NCBI Taxonomy" id="173366"/>
    <lineage>
        <taxon>Bacteria</taxon>
        <taxon>Pseudomonadati</taxon>
        <taxon>Pseudomonadota</taxon>
        <taxon>Alphaproteobacteria</taxon>
        <taxon>Hyphomicrobiales</taxon>
        <taxon>Methylocystaceae</taxon>
        <taxon>Methylocystis</taxon>
    </lineage>
</organism>
<evidence type="ECO:0000256" key="5">
    <source>
        <dbReference type="ARBA" id="ARBA00023163"/>
    </source>
</evidence>
<keyword evidence="2" id="KW-0805">Transcription regulation</keyword>
<sequence length="296" mass="32459">MERLNYQHLFYFWNVAREGGVTRASEKLGLAQPTISGQIAAFEASIGAQLFRKEGRNLVMTETGRTVFNYADEIFSLGRELGSALKDRSAAVSVRLSVGVSNALPKLLVYRLLQPALAAHNQVVCHEDKTERLLAELPVHGVDLVFSDWPATGAADARIYNHPIGESGVAAFATLELQQRYRKNFPRCLDGAPLLLPTSNTALRRSLDQWLDANSLFPRVVAEVEDSALLKTFGAGGAGVFMAPTAVRAQVEEQYGVRYIATLDGVSERFYAITAQRKIKHAGVAAILESARDWLV</sequence>
<dbReference type="GO" id="GO:0003677">
    <property type="term" value="F:DNA binding"/>
    <property type="evidence" value="ECO:0007669"/>
    <property type="project" value="UniProtKB-KW"/>
</dbReference>
<gene>
    <name evidence="7" type="primary">nhaR</name>
    <name evidence="7" type="ORF">EHO51_03830</name>
</gene>
<dbReference type="Proteomes" id="UP000273982">
    <property type="component" value="Chromosome"/>
</dbReference>
<dbReference type="PANTHER" id="PTHR30293">
    <property type="entry name" value="TRANSCRIPTIONAL REGULATORY PROTEIN NAC-RELATED"/>
    <property type="match status" value="1"/>
</dbReference>
<evidence type="ECO:0000256" key="1">
    <source>
        <dbReference type="ARBA" id="ARBA00009437"/>
    </source>
</evidence>
<dbReference type="SUPFAM" id="SSF46785">
    <property type="entry name" value="Winged helix' DNA-binding domain"/>
    <property type="match status" value="1"/>
</dbReference>
<keyword evidence="5" id="KW-0804">Transcription</keyword>
<dbReference type="PRINTS" id="PR00039">
    <property type="entry name" value="HTHLYSR"/>
</dbReference>
<evidence type="ECO:0000313" key="7">
    <source>
        <dbReference type="EMBL" id="AZG75933.1"/>
    </source>
</evidence>
<evidence type="ECO:0000256" key="2">
    <source>
        <dbReference type="ARBA" id="ARBA00023015"/>
    </source>
</evidence>
<feature type="domain" description="HTH lysR-type" evidence="6">
    <location>
        <begin position="4"/>
        <end position="61"/>
    </location>
</feature>
<dbReference type="GO" id="GO:0003700">
    <property type="term" value="F:DNA-binding transcription factor activity"/>
    <property type="evidence" value="ECO:0007669"/>
    <property type="project" value="InterPro"/>
</dbReference>
<accession>A0A3G8M1T5</accession>
<dbReference type="Gene3D" id="1.10.10.10">
    <property type="entry name" value="Winged helix-like DNA-binding domain superfamily/Winged helix DNA-binding domain"/>
    <property type="match status" value="1"/>
</dbReference>
<dbReference type="Gene3D" id="3.40.190.290">
    <property type="match status" value="1"/>
</dbReference>
<dbReference type="PANTHER" id="PTHR30293:SF2">
    <property type="entry name" value="TRANSCRIPTIONAL ACTIVATOR PROTEIN NHAR"/>
    <property type="match status" value="1"/>
</dbReference>
<dbReference type="Pfam" id="PF03466">
    <property type="entry name" value="LysR_substrate"/>
    <property type="match status" value="1"/>
</dbReference>
<keyword evidence="4" id="KW-0010">Activator</keyword>
<protein>
    <submittedName>
        <fullName evidence="7">Transcriptional activator NhaR</fullName>
    </submittedName>
</protein>
<dbReference type="InterPro" id="IPR036388">
    <property type="entry name" value="WH-like_DNA-bd_sf"/>
</dbReference>
<name>A0A3G8M1T5_9HYPH</name>
<reference evidence="7 8" key="1">
    <citation type="submission" date="2018-11" db="EMBL/GenBank/DDBJ databases">
        <title>Genome squencing of methanotrophic bacteria isolated from alkaline groundwater in Korea.</title>
        <authorList>
            <person name="Nguyen L.N."/>
        </authorList>
    </citation>
    <scope>NUCLEOTIDE SEQUENCE [LARGE SCALE GENOMIC DNA]</scope>
    <source>
        <strain evidence="7 8">GW6</strain>
    </source>
</reference>
<dbReference type="SUPFAM" id="SSF53850">
    <property type="entry name" value="Periplasmic binding protein-like II"/>
    <property type="match status" value="1"/>
</dbReference>
<evidence type="ECO:0000256" key="3">
    <source>
        <dbReference type="ARBA" id="ARBA00023125"/>
    </source>
</evidence>
<dbReference type="RefSeq" id="WP_124737778.1">
    <property type="nucleotide sequence ID" value="NZ_CP034086.1"/>
</dbReference>
<dbReference type="Pfam" id="PF00126">
    <property type="entry name" value="HTH_1"/>
    <property type="match status" value="1"/>
</dbReference>
<dbReference type="KEGG" id="mros:EHO51_03830"/>
<dbReference type="EMBL" id="CP034086">
    <property type="protein sequence ID" value="AZG75933.1"/>
    <property type="molecule type" value="Genomic_DNA"/>
</dbReference>
<dbReference type="PROSITE" id="PS50931">
    <property type="entry name" value="HTH_LYSR"/>
    <property type="match status" value="1"/>
</dbReference>
<evidence type="ECO:0000256" key="4">
    <source>
        <dbReference type="ARBA" id="ARBA00023159"/>
    </source>
</evidence>
<dbReference type="InterPro" id="IPR036390">
    <property type="entry name" value="WH_DNA-bd_sf"/>
</dbReference>
<dbReference type="InterPro" id="IPR005119">
    <property type="entry name" value="LysR_subst-bd"/>
</dbReference>
<dbReference type="AlphaFoldDB" id="A0A3G8M1T5"/>
<comment type="similarity">
    <text evidence="1">Belongs to the LysR transcriptional regulatory family.</text>
</comment>
<evidence type="ECO:0000313" key="8">
    <source>
        <dbReference type="Proteomes" id="UP000273982"/>
    </source>
</evidence>